<dbReference type="SUPFAM" id="SSF50978">
    <property type="entry name" value="WD40 repeat-like"/>
    <property type="match status" value="1"/>
</dbReference>
<evidence type="ECO:0000313" key="4">
    <source>
        <dbReference type="Proteomes" id="UP001516464"/>
    </source>
</evidence>
<keyword evidence="2" id="KW-0677">Repeat</keyword>
<evidence type="ECO:0000256" key="1">
    <source>
        <dbReference type="ARBA" id="ARBA00022574"/>
    </source>
</evidence>
<gene>
    <name evidence="3" type="primary">CDC55</name>
    <name evidence="3" type="ORF">TCON_0215</name>
</gene>
<dbReference type="PANTHER" id="PTHR11871">
    <property type="entry name" value="PROTEIN PHOSPHATASE PP2A REGULATORY SUBUNIT B"/>
    <property type="match status" value="1"/>
</dbReference>
<dbReference type="Gene3D" id="2.130.10.10">
    <property type="entry name" value="YVTN repeat-like/Quinoprotein amine dehydrogenase"/>
    <property type="match status" value="1"/>
</dbReference>
<accession>A0ABQ7I2C7</accession>
<comment type="caution">
    <text evidence="3">The sequence shown here is derived from an EMBL/GenBank/DDBJ whole genome shotgun (WGS) entry which is preliminary data.</text>
</comment>
<sequence>MWKLKLKRRLKQPNLTDASPDALTCARQHGDTLYMGLANGVVEVMQSKPVLESGREWVTNYGFQAHRREFDYLESSDILEGIVCIEPIQDGGLGCVFATGNERTVKLWRSRTTEPTKNILEKNKASEESKYPTPVNYIYTQKLIKELKNIHSYTLNSIQNQNEYLITADYLKISLWNVTRLDVSHTLVDIKPMRYEDLTHVITAARFHPTNPALLAYSTSRGDVTISDHRARINPSTVLVLRSPGVSEYELVRSVSDFRFCNENTVVTRDLVSLSLFDVRRPEAPIKTVELFKEIDKIVDTNSIYEKFLVDTWGTQVVTGNFGGRFHVWDILSDTLQDIKLEESPIEKRVRMVAMGENGLVIGYENYAFFYDFVN</sequence>
<keyword evidence="4" id="KW-1185">Reference proteome</keyword>
<dbReference type="InterPro" id="IPR015943">
    <property type="entry name" value="WD40/YVTN_repeat-like_dom_sf"/>
</dbReference>
<evidence type="ECO:0000313" key="3">
    <source>
        <dbReference type="EMBL" id="KAF7684606.1"/>
    </source>
</evidence>
<dbReference type="InterPro" id="IPR036322">
    <property type="entry name" value="WD40_repeat_dom_sf"/>
</dbReference>
<dbReference type="PIRSF" id="PIRSF037309">
    <property type="entry name" value="PP2A_PR55"/>
    <property type="match status" value="1"/>
</dbReference>
<reference evidence="3 4" key="1">
    <citation type="submission" date="2019-01" db="EMBL/GenBank/DDBJ databases">
        <title>Genomes sequencing and comparative genomics of infectious freshwater microsporidia, Cucumispora dikerogammari and Thelohania contejeani.</title>
        <authorList>
            <person name="Cormier A."/>
            <person name="Giraud I."/>
            <person name="Wattier R."/>
            <person name="Teixeira M."/>
            <person name="Grandjean F."/>
            <person name="Rigaud T."/>
            <person name="Cordaux R."/>
        </authorList>
    </citation>
    <scope>NUCLEOTIDE SEQUENCE [LARGE SCALE GENOMIC DNA]</scope>
    <source>
        <strain evidence="3">T1</strain>
        <tissue evidence="3">Spores</tissue>
    </source>
</reference>
<dbReference type="Proteomes" id="UP001516464">
    <property type="component" value="Unassembled WGS sequence"/>
</dbReference>
<keyword evidence="1" id="KW-0853">WD repeat</keyword>
<proteinExistence type="predicted"/>
<protein>
    <submittedName>
        <fullName evidence="3">Protein phosphatase PP2A regulatory subunit B</fullName>
    </submittedName>
</protein>
<organism evidence="3 4">
    <name type="scientific">Astathelohania contejeani</name>
    <dbReference type="NCBI Taxonomy" id="164912"/>
    <lineage>
        <taxon>Eukaryota</taxon>
        <taxon>Fungi</taxon>
        <taxon>Fungi incertae sedis</taxon>
        <taxon>Microsporidia</taxon>
        <taxon>Astathelohaniidae</taxon>
        <taxon>Astathelohania</taxon>
    </lineage>
</organism>
<evidence type="ECO:0000256" key="2">
    <source>
        <dbReference type="ARBA" id="ARBA00022737"/>
    </source>
</evidence>
<name>A0ABQ7I2C7_9MICR</name>
<dbReference type="InterPro" id="IPR000009">
    <property type="entry name" value="PP2A_PR55"/>
</dbReference>
<dbReference type="EMBL" id="SBIQ01000007">
    <property type="protein sequence ID" value="KAF7684606.1"/>
    <property type="molecule type" value="Genomic_DNA"/>
</dbReference>
<dbReference type="PRINTS" id="PR00600">
    <property type="entry name" value="PP2APR55"/>
</dbReference>